<comment type="caution">
    <text evidence="2">The sequence shown here is derived from an EMBL/GenBank/DDBJ whole genome shotgun (WGS) entry which is preliminary data.</text>
</comment>
<keyword evidence="1" id="KW-0472">Membrane</keyword>
<keyword evidence="1" id="KW-1133">Transmembrane helix</keyword>
<sequence>MNSSSLGIYVTAVYVATYAVLFGYAAYLLWRNSEVGGED</sequence>
<protein>
    <submittedName>
        <fullName evidence="2">Uncharacterized protein</fullName>
    </submittedName>
</protein>
<evidence type="ECO:0000313" key="3">
    <source>
        <dbReference type="Proteomes" id="UP000321827"/>
    </source>
</evidence>
<evidence type="ECO:0000313" key="2">
    <source>
        <dbReference type="EMBL" id="GEM89436.1"/>
    </source>
</evidence>
<name>A0A511RKT7_9DEIN</name>
<keyword evidence="1" id="KW-0812">Transmembrane</keyword>
<feature type="transmembrane region" description="Helical" evidence="1">
    <location>
        <begin position="6"/>
        <end position="30"/>
    </location>
</feature>
<dbReference type="AlphaFoldDB" id="A0A511RKT7"/>
<accession>A0A511RKT7</accession>
<dbReference type="EMBL" id="BJXN01000005">
    <property type="protein sequence ID" value="GEM89436.1"/>
    <property type="molecule type" value="Genomic_DNA"/>
</dbReference>
<organism evidence="2 3">
    <name type="scientific">Oceanithermus desulfurans NBRC 100063</name>
    <dbReference type="NCBI Taxonomy" id="1227550"/>
    <lineage>
        <taxon>Bacteria</taxon>
        <taxon>Thermotogati</taxon>
        <taxon>Deinococcota</taxon>
        <taxon>Deinococci</taxon>
        <taxon>Thermales</taxon>
        <taxon>Thermaceae</taxon>
        <taxon>Oceanithermus</taxon>
    </lineage>
</organism>
<evidence type="ECO:0000256" key="1">
    <source>
        <dbReference type="SAM" id="Phobius"/>
    </source>
</evidence>
<proteinExistence type="predicted"/>
<gene>
    <name evidence="2" type="ORF">ODE01S_08700</name>
</gene>
<reference evidence="2 3" key="1">
    <citation type="submission" date="2019-07" db="EMBL/GenBank/DDBJ databases">
        <title>Whole genome shotgun sequence of Oceanithermus desulfurans NBRC 100063.</title>
        <authorList>
            <person name="Hosoyama A."/>
            <person name="Uohara A."/>
            <person name="Ohji S."/>
            <person name="Ichikawa N."/>
        </authorList>
    </citation>
    <scope>NUCLEOTIDE SEQUENCE [LARGE SCALE GENOMIC DNA]</scope>
    <source>
        <strain evidence="2 3">NBRC 100063</strain>
    </source>
</reference>
<dbReference type="Proteomes" id="UP000321827">
    <property type="component" value="Unassembled WGS sequence"/>
</dbReference>